<name>A0ABR3T391_9PEZI</name>
<gene>
    <name evidence="3" type="ORF">SLS56_002605</name>
</gene>
<dbReference type="InterPro" id="IPR012020">
    <property type="entry name" value="ABHD4"/>
</dbReference>
<dbReference type="InterPro" id="IPR029058">
    <property type="entry name" value="AB_hydrolase_fold"/>
</dbReference>
<sequence>MFDLSWVLGRARVSFTNCAKPVTIVTKSGQSVPLPDLVKDVTPPCHLNPLLFNGHLQTAYTVVKGYDIPVIYKRKVFTSNNPAVPGSFAVDFVHRIASEAVDSSLPPRTTYFTEQEFGEIGSDDSKPMLVTLHGLAGGSNEIYLRHVLAPLTTEEGGWEACVVNSRGCAMSKITSNVLYNARATWDVRQVVNWLREKFPNRPLFGIGFSLGANIMTNYLGEEGDSCQLKAAVVCSNPWNLDVSSQALKNSWMGLNVYQKAMGSSMRRLFERHAEAIEKNPNIDSEEVRRCVYLYEFDSWGYPTENAYYRDASSCDSMLAIRIPFLAINAQDDPISVNEAIPYDEFKQNPYAVLCATSLGGHLSWFQSNGDRWFAKAADAFLKKMAEDVDFDATQNLNTQNANGTADGRSRAFVFEPMRRKLHIPKDHAE</sequence>
<feature type="domain" description="AB hydrolase-1" evidence="2">
    <location>
        <begin position="127"/>
        <end position="344"/>
    </location>
</feature>
<dbReference type="InterPro" id="IPR050960">
    <property type="entry name" value="AB_hydrolase_4_sf"/>
</dbReference>
<accession>A0ABR3T391</accession>
<dbReference type="Proteomes" id="UP001521116">
    <property type="component" value="Unassembled WGS sequence"/>
</dbReference>
<evidence type="ECO:0000313" key="3">
    <source>
        <dbReference type="EMBL" id="KAL1634014.1"/>
    </source>
</evidence>
<evidence type="ECO:0000313" key="4">
    <source>
        <dbReference type="Proteomes" id="UP001521116"/>
    </source>
</evidence>
<dbReference type="PANTHER" id="PTHR10794:SF63">
    <property type="entry name" value="ALPHA_BETA HYDROLASE 1, ISOFORM A"/>
    <property type="match status" value="1"/>
</dbReference>
<dbReference type="Pfam" id="PF00561">
    <property type="entry name" value="Abhydrolase_1"/>
    <property type="match status" value="1"/>
</dbReference>
<keyword evidence="4" id="KW-1185">Reference proteome</keyword>
<comment type="similarity">
    <text evidence="1">Belongs to the AB hydrolase superfamily. AB hydrolase 4 family.</text>
</comment>
<organism evidence="3 4">
    <name type="scientific">Neofusicoccum ribis</name>
    <dbReference type="NCBI Taxonomy" id="45134"/>
    <lineage>
        <taxon>Eukaryota</taxon>
        <taxon>Fungi</taxon>
        <taxon>Dikarya</taxon>
        <taxon>Ascomycota</taxon>
        <taxon>Pezizomycotina</taxon>
        <taxon>Dothideomycetes</taxon>
        <taxon>Dothideomycetes incertae sedis</taxon>
        <taxon>Botryosphaeriales</taxon>
        <taxon>Botryosphaeriaceae</taxon>
        <taxon>Neofusicoccum</taxon>
    </lineage>
</organism>
<protein>
    <recommendedName>
        <fullName evidence="2">AB hydrolase-1 domain-containing protein</fullName>
    </recommendedName>
</protein>
<dbReference type="Gene3D" id="3.40.50.1820">
    <property type="entry name" value="alpha/beta hydrolase"/>
    <property type="match status" value="1"/>
</dbReference>
<evidence type="ECO:0000259" key="2">
    <source>
        <dbReference type="Pfam" id="PF00561"/>
    </source>
</evidence>
<dbReference type="InterPro" id="IPR000073">
    <property type="entry name" value="AB_hydrolase_1"/>
</dbReference>
<comment type="caution">
    <text evidence="3">The sequence shown here is derived from an EMBL/GenBank/DDBJ whole genome shotgun (WGS) entry which is preliminary data.</text>
</comment>
<dbReference type="PIRSF" id="PIRSF005211">
    <property type="entry name" value="Ab_hydro_YheT"/>
    <property type="match status" value="1"/>
</dbReference>
<dbReference type="PANTHER" id="PTHR10794">
    <property type="entry name" value="ABHYDROLASE DOMAIN-CONTAINING PROTEIN"/>
    <property type="match status" value="1"/>
</dbReference>
<reference evidence="3 4" key="1">
    <citation type="submission" date="2024-02" db="EMBL/GenBank/DDBJ databases">
        <title>De novo assembly and annotation of 12 fungi associated with fruit tree decline syndrome in Ontario, Canada.</title>
        <authorList>
            <person name="Sulman M."/>
            <person name="Ellouze W."/>
            <person name="Ilyukhin E."/>
        </authorList>
    </citation>
    <scope>NUCLEOTIDE SEQUENCE [LARGE SCALE GENOMIC DNA]</scope>
    <source>
        <strain evidence="3 4">M1-105</strain>
    </source>
</reference>
<dbReference type="SUPFAM" id="SSF53474">
    <property type="entry name" value="alpha/beta-Hydrolases"/>
    <property type="match status" value="1"/>
</dbReference>
<dbReference type="EMBL" id="JAJVDC020000018">
    <property type="protein sequence ID" value="KAL1634014.1"/>
    <property type="molecule type" value="Genomic_DNA"/>
</dbReference>
<evidence type="ECO:0000256" key="1">
    <source>
        <dbReference type="ARBA" id="ARBA00010884"/>
    </source>
</evidence>
<proteinExistence type="inferred from homology"/>